<dbReference type="STRING" id="84029.CROST_44430"/>
<dbReference type="InterPro" id="IPR003689">
    <property type="entry name" value="ZIP"/>
</dbReference>
<dbReference type="AlphaFoldDB" id="A0A1S8LQF4"/>
<keyword evidence="8" id="KW-0614">Plasmid</keyword>
<sequence length="251" mass="26309">MENFFILEGIIGALGLLTAAIGIFMGIFFSFLIKKSGNRSKGTIIGFVGGLMLAIVCFDLLPEAFEIGSIYISIIGILLGLTLSVFLDGTLAHNSKLSTKDNKTRFFKAAILMAIGIGIHNIPSGVALGSLLATNTVKGLHLGVALIIHGIPEGLAIGIFLREGNVKTILTIIIAMLTSIPMGLGSALGGVVSKISEGMVCISLTFAAGMILYIIYRETLPSARDTWKGRLSTIGNVLGMVAGMLIVACTH</sequence>
<protein>
    <submittedName>
        <fullName evidence="8">Zinc transporter ZupT</fullName>
    </submittedName>
</protein>
<gene>
    <name evidence="8" type="primary">zupT</name>
    <name evidence="8" type="ORF">CROST_046120</name>
</gene>
<evidence type="ECO:0000256" key="1">
    <source>
        <dbReference type="ARBA" id="ARBA00004651"/>
    </source>
</evidence>
<evidence type="ECO:0000256" key="4">
    <source>
        <dbReference type="ARBA" id="ARBA00022692"/>
    </source>
</evidence>
<keyword evidence="6" id="KW-1133">Transmembrane helix</keyword>
<reference evidence="8 9" key="1">
    <citation type="submission" date="2022-04" db="EMBL/GenBank/DDBJ databases">
        <title>Genome sequence of C. roseum typestrain.</title>
        <authorList>
            <person name="Poehlein A."/>
            <person name="Schoch T."/>
            <person name="Duerre P."/>
            <person name="Daniel R."/>
        </authorList>
    </citation>
    <scope>NUCLEOTIDE SEQUENCE [LARGE SCALE GENOMIC DNA]</scope>
    <source>
        <strain evidence="8 9">DSM 7320</strain>
        <plasmid evidence="8 9">p330</plasmid>
    </source>
</reference>
<evidence type="ECO:0000313" key="8">
    <source>
        <dbReference type="EMBL" id="URZ13834.1"/>
    </source>
</evidence>
<dbReference type="GO" id="GO:0005886">
    <property type="term" value="C:plasma membrane"/>
    <property type="evidence" value="ECO:0007669"/>
    <property type="project" value="UniProtKB-SubCell"/>
</dbReference>
<geneLocation type="plasmid" evidence="8 9">
    <name>p330</name>
</geneLocation>
<evidence type="ECO:0000256" key="7">
    <source>
        <dbReference type="ARBA" id="ARBA00023136"/>
    </source>
</evidence>
<evidence type="ECO:0000313" key="9">
    <source>
        <dbReference type="Proteomes" id="UP000190951"/>
    </source>
</evidence>
<dbReference type="Proteomes" id="UP000190951">
    <property type="component" value="Plasmid p330"/>
</dbReference>
<keyword evidence="4" id="KW-0812">Transmembrane</keyword>
<evidence type="ECO:0000256" key="5">
    <source>
        <dbReference type="ARBA" id="ARBA00022833"/>
    </source>
</evidence>
<accession>A0A1S8LQF4</accession>
<dbReference type="PANTHER" id="PTHR11040:SF211">
    <property type="entry name" value="ZINC TRANSPORTER ZIP11"/>
    <property type="match status" value="1"/>
</dbReference>
<evidence type="ECO:0000256" key="6">
    <source>
        <dbReference type="ARBA" id="ARBA00022989"/>
    </source>
</evidence>
<dbReference type="KEGG" id="crw:CROST_046120"/>
<keyword evidence="5" id="KW-0862">Zinc</keyword>
<keyword evidence="7" id="KW-0472">Membrane</keyword>
<dbReference type="GO" id="GO:0005385">
    <property type="term" value="F:zinc ion transmembrane transporter activity"/>
    <property type="evidence" value="ECO:0007669"/>
    <property type="project" value="TreeGrafter"/>
</dbReference>
<comment type="subcellular location">
    <subcellularLocation>
        <location evidence="1">Cell membrane</location>
        <topology evidence="1">Multi-pass membrane protein</topology>
    </subcellularLocation>
</comment>
<comment type="similarity">
    <text evidence="2">Belongs to the ZIP transporter (TC 2.A.5) family.</text>
</comment>
<dbReference type="Pfam" id="PF02535">
    <property type="entry name" value="Zip"/>
    <property type="match status" value="1"/>
</dbReference>
<keyword evidence="9" id="KW-1185">Reference proteome</keyword>
<keyword evidence="3" id="KW-1003">Cell membrane</keyword>
<dbReference type="RefSeq" id="WP_077835691.1">
    <property type="nucleotide sequence ID" value="NZ_CP096984.1"/>
</dbReference>
<evidence type="ECO:0000256" key="2">
    <source>
        <dbReference type="ARBA" id="ARBA00006939"/>
    </source>
</evidence>
<dbReference type="EMBL" id="CP096984">
    <property type="protein sequence ID" value="URZ13834.1"/>
    <property type="molecule type" value="Genomic_DNA"/>
</dbReference>
<proteinExistence type="inferred from homology"/>
<dbReference type="PANTHER" id="PTHR11040">
    <property type="entry name" value="ZINC/IRON TRANSPORTER"/>
    <property type="match status" value="1"/>
</dbReference>
<name>A0A1S8LQF4_9CLOT</name>
<organism evidence="8 9">
    <name type="scientific">Clostridium felsineum</name>
    <dbReference type="NCBI Taxonomy" id="36839"/>
    <lineage>
        <taxon>Bacteria</taxon>
        <taxon>Bacillati</taxon>
        <taxon>Bacillota</taxon>
        <taxon>Clostridia</taxon>
        <taxon>Eubacteriales</taxon>
        <taxon>Clostridiaceae</taxon>
        <taxon>Clostridium</taxon>
    </lineage>
</organism>
<evidence type="ECO:0000256" key="3">
    <source>
        <dbReference type="ARBA" id="ARBA00022475"/>
    </source>
</evidence>